<evidence type="ECO:0000313" key="9">
    <source>
        <dbReference type="EMBL" id="RWS23519.1"/>
    </source>
</evidence>
<dbReference type="InterPro" id="IPR036412">
    <property type="entry name" value="HAD-like_sf"/>
</dbReference>
<feature type="active site" description="Proton donor" evidence="6">
    <location>
        <position position="35"/>
    </location>
</feature>
<keyword evidence="10" id="KW-1185">Reference proteome</keyword>
<dbReference type="PANTHER" id="PTHR20889:SF12">
    <property type="entry name" value="LP01149P"/>
    <property type="match status" value="1"/>
</dbReference>
<gene>
    <name evidence="9" type="ORF">B4U80_06149</name>
</gene>
<feature type="non-terminal residue" evidence="9">
    <location>
        <position position="196"/>
    </location>
</feature>
<evidence type="ECO:0000256" key="7">
    <source>
        <dbReference type="PIRSR" id="PIRSR031051-2"/>
    </source>
</evidence>
<evidence type="ECO:0000313" key="10">
    <source>
        <dbReference type="Proteomes" id="UP000288716"/>
    </source>
</evidence>
<dbReference type="InterPro" id="IPR016965">
    <property type="entry name" value="Pase_PHOSPHO-typ"/>
</dbReference>
<evidence type="ECO:0000256" key="8">
    <source>
        <dbReference type="PIRSR" id="PIRSR031051-3"/>
    </source>
</evidence>
<dbReference type="Gene3D" id="3.40.50.1000">
    <property type="entry name" value="HAD superfamily/HAD-like"/>
    <property type="match status" value="1"/>
</dbReference>
<feature type="binding site" evidence="8">
    <location>
        <position position="33"/>
    </location>
    <ligand>
        <name>Mg(2+)</name>
        <dbReference type="ChEBI" id="CHEBI:18420"/>
    </ligand>
</feature>
<reference evidence="9 10" key="1">
    <citation type="journal article" date="2018" name="Gigascience">
        <title>Genomes of trombidid mites reveal novel predicted allergens and laterally-transferred genes associated with secondary metabolism.</title>
        <authorList>
            <person name="Dong X."/>
            <person name="Chaisiri K."/>
            <person name="Xia D."/>
            <person name="Armstrong S.D."/>
            <person name="Fang Y."/>
            <person name="Donnelly M.J."/>
            <person name="Kadowaki T."/>
            <person name="McGarry J.W."/>
            <person name="Darby A.C."/>
            <person name="Makepeace B.L."/>
        </authorList>
    </citation>
    <scope>NUCLEOTIDE SEQUENCE [LARGE SCALE GENOMIC DNA]</scope>
    <source>
        <strain evidence="9">UoL-UT</strain>
    </source>
</reference>
<feature type="binding site" evidence="7">
    <location>
        <position position="44"/>
    </location>
    <ligand>
        <name>substrate</name>
    </ligand>
</feature>
<accession>A0A443S7J5</accession>
<dbReference type="STRING" id="299467.A0A443S7J5"/>
<evidence type="ECO:0000256" key="6">
    <source>
        <dbReference type="PIRSR" id="PIRSR031051-1"/>
    </source>
</evidence>
<dbReference type="EMBL" id="NCKV01006310">
    <property type="protein sequence ID" value="RWS23519.1"/>
    <property type="molecule type" value="Genomic_DNA"/>
</dbReference>
<dbReference type="AlphaFoldDB" id="A0A443S7J5"/>
<keyword evidence="3 8" id="KW-0479">Metal-binding</keyword>
<comment type="similarity">
    <text evidence="2">Belongs to the HAD-like hydrolase superfamily. PHOSPHO family.</text>
</comment>
<sequence length="196" mass="22767">MKVAFNSYLFVFGIWTSKEMSETPNAKHLVIFDFDYSIVDCNSDTFVNSLCPDSIVPERVNKEYDGNNWTQYMAELFKYLHECGVRRDDYEKCLVKMPFVKGLNDLILNLKPKNNADDDDSCGEDEYELIIISDSNSFFIETFLEYNGMENVFRKVYTNPASFDTDGCLIINEYQRQTFCNISAVNICKGHVLQEY</sequence>
<dbReference type="NCBIfam" id="TIGR01488">
    <property type="entry name" value="HAD-SF-IB"/>
    <property type="match status" value="1"/>
</dbReference>
<protein>
    <submittedName>
        <fullName evidence="9">Pyridoxal phosphate phosphatase PHOSPHO2-like protein</fullName>
    </submittedName>
</protein>
<keyword evidence="4" id="KW-0378">Hydrolase</keyword>
<evidence type="ECO:0000256" key="4">
    <source>
        <dbReference type="ARBA" id="ARBA00022801"/>
    </source>
</evidence>
<evidence type="ECO:0000256" key="2">
    <source>
        <dbReference type="ARBA" id="ARBA00008541"/>
    </source>
</evidence>
<comment type="cofactor">
    <cofactor evidence="1 8">
        <name>Mg(2+)</name>
        <dbReference type="ChEBI" id="CHEBI:18420"/>
    </cofactor>
</comment>
<dbReference type="SUPFAM" id="SSF56784">
    <property type="entry name" value="HAD-like"/>
    <property type="match status" value="1"/>
</dbReference>
<dbReference type="PIRSF" id="PIRSF031051">
    <property type="entry name" value="PyrdxlP_Pase_PHOSPHO2"/>
    <property type="match status" value="1"/>
</dbReference>
<dbReference type="VEuPathDB" id="VectorBase:LDEU008521"/>
<dbReference type="Proteomes" id="UP000288716">
    <property type="component" value="Unassembled WGS sequence"/>
</dbReference>
<dbReference type="InterPro" id="IPR023214">
    <property type="entry name" value="HAD_sf"/>
</dbReference>
<dbReference type="InterPro" id="IPR006384">
    <property type="entry name" value="HAD_hydro_PyrdxlP_Pase-like"/>
</dbReference>
<organism evidence="9 10">
    <name type="scientific">Leptotrombidium deliense</name>
    <dbReference type="NCBI Taxonomy" id="299467"/>
    <lineage>
        <taxon>Eukaryota</taxon>
        <taxon>Metazoa</taxon>
        <taxon>Ecdysozoa</taxon>
        <taxon>Arthropoda</taxon>
        <taxon>Chelicerata</taxon>
        <taxon>Arachnida</taxon>
        <taxon>Acari</taxon>
        <taxon>Acariformes</taxon>
        <taxon>Trombidiformes</taxon>
        <taxon>Prostigmata</taxon>
        <taxon>Anystina</taxon>
        <taxon>Parasitengona</taxon>
        <taxon>Trombiculoidea</taxon>
        <taxon>Trombiculidae</taxon>
        <taxon>Leptotrombidium</taxon>
    </lineage>
</organism>
<dbReference type="PANTHER" id="PTHR20889">
    <property type="entry name" value="PHOSPHATASE, ORPHAN 1, 2"/>
    <property type="match status" value="1"/>
</dbReference>
<name>A0A443S7J5_9ACAR</name>
<feature type="binding site" evidence="8">
    <location>
        <position position="35"/>
    </location>
    <ligand>
        <name>Mg(2+)</name>
        <dbReference type="ChEBI" id="CHEBI:18420"/>
    </ligand>
</feature>
<comment type="caution">
    <text evidence="9">The sequence shown here is derived from an EMBL/GenBank/DDBJ whole genome shotgun (WGS) entry which is preliminary data.</text>
</comment>
<evidence type="ECO:0000256" key="5">
    <source>
        <dbReference type="ARBA" id="ARBA00022842"/>
    </source>
</evidence>
<proteinExistence type="inferred from homology"/>
<dbReference type="GO" id="GO:0046872">
    <property type="term" value="F:metal ion binding"/>
    <property type="evidence" value="ECO:0007669"/>
    <property type="project" value="UniProtKB-KW"/>
</dbReference>
<dbReference type="GO" id="GO:0016791">
    <property type="term" value="F:phosphatase activity"/>
    <property type="evidence" value="ECO:0007669"/>
    <property type="project" value="InterPro"/>
</dbReference>
<evidence type="ECO:0000256" key="3">
    <source>
        <dbReference type="ARBA" id="ARBA00022723"/>
    </source>
</evidence>
<feature type="active site" description="Nucleophile" evidence="6">
    <location>
        <position position="33"/>
    </location>
</feature>
<dbReference type="OrthoDB" id="10267182at2759"/>
<dbReference type="NCBIfam" id="TIGR01489">
    <property type="entry name" value="DKMTPPase-SF"/>
    <property type="match status" value="1"/>
</dbReference>
<keyword evidence="5 8" id="KW-0460">Magnesium</keyword>
<evidence type="ECO:0000256" key="1">
    <source>
        <dbReference type="ARBA" id="ARBA00001946"/>
    </source>
</evidence>
<dbReference type="Pfam" id="PF06888">
    <property type="entry name" value="Put_Phosphatase"/>
    <property type="match status" value="1"/>
</dbReference>
<feature type="binding site" evidence="7">
    <location>
        <position position="134"/>
    </location>
    <ligand>
        <name>substrate</name>
    </ligand>
</feature>